<dbReference type="GO" id="GO:0005737">
    <property type="term" value="C:cytoplasm"/>
    <property type="evidence" value="ECO:0007669"/>
    <property type="project" value="UniProtKB-SubCell"/>
</dbReference>
<dbReference type="SUPFAM" id="SSF47576">
    <property type="entry name" value="Calponin-homology domain, CH-domain"/>
    <property type="match status" value="1"/>
</dbReference>
<feature type="compositionally biased region" description="Low complexity" evidence="17">
    <location>
        <begin position="522"/>
        <end position="532"/>
    </location>
</feature>
<keyword evidence="9 16" id="KW-0862">Zinc</keyword>
<keyword evidence="11" id="KW-0560">Oxidoreductase</keyword>
<evidence type="ECO:0000256" key="7">
    <source>
        <dbReference type="ARBA" id="ARBA00022723"/>
    </source>
</evidence>
<keyword evidence="12" id="KW-0503">Monooxygenase</keyword>
<comment type="similarity">
    <text evidence="3">Belongs to the Mical family.</text>
</comment>
<dbReference type="Pfam" id="PF00307">
    <property type="entry name" value="CH"/>
    <property type="match status" value="1"/>
</dbReference>
<keyword evidence="10" id="KW-0521">NADP</keyword>
<keyword evidence="13 16" id="KW-0440">LIM domain</keyword>
<accession>A0A814D1Y2</accession>
<dbReference type="FunFam" id="3.50.50.60:FF:000004">
    <property type="entry name" value="protein-methionine sulfoxide oxidase MICAL2 isoform X1"/>
    <property type="match status" value="1"/>
</dbReference>
<evidence type="ECO:0000256" key="5">
    <source>
        <dbReference type="ARBA" id="ARBA00022490"/>
    </source>
</evidence>
<evidence type="ECO:0000259" key="18">
    <source>
        <dbReference type="PROSITE" id="PS50021"/>
    </source>
</evidence>
<name>A0A814D1Y2_9BILA</name>
<evidence type="ECO:0000256" key="1">
    <source>
        <dbReference type="ARBA" id="ARBA00001974"/>
    </source>
</evidence>
<comment type="caution">
    <text evidence="20">The sequence shown here is derived from an EMBL/GenBank/DDBJ whole genome shotgun (WGS) entry which is preliminary data.</text>
</comment>
<comment type="subcellular location">
    <subcellularLocation>
        <location evidence="2">Cytoplasm</location>
    </subcellularLocation>
</comment>
<evidence type="ECO:0000256" key="12">
    <source>
        <dbReference type="ARBA" id="ARBA00023033"/>
    </source>
</evidence>
<dbReference type="AlphaFoldDB" id="A0A814D1Y2"/>
<dbReference type="PROSITE" id="PS50021">
    <property type="entry name" value="CH"/>
    <property type="match status" value="1"/>
</dbReference>
<dbReference type="SUPFAM" id="SSF51905">
    <property type="entry name" value="FAD/NAD(P)-binding domain"/>
    <property type="match status" value="1"/>
</dbReference>
<evidence type="ECO:0000256" key="2">
    <source>
        <dbReference type="ARBA" id="ARBA00004496"/>
    </source>
</evidence>
<dbReference type="PANTHER" id="PTHR23167">
    <property type="entry name" value="CALPONIN HOMOLOGY DOMAIN-CONTAINING PROTEIN DDB_G0272472-RELATED"/>
    <property type="match status" value="1"/>
</dbReference>
<evidence type="ECO:0000256" key="17">
    <source>
        <dbReference type="SAM" id="MobiDB-lite"/>
    </source>
</evidence>
<evidence type="ECO:0000256" key="4">
    <source>
        <dbReference type="ARBA" id="ARBA00012709"/>
    </source>
</evidence>
<evidence type="ECO:0000256" key="13">
    <source>
        <dbReference type="ARBA" id="ARBA00023038"/>
    </source>
</evidence>
<dbReference type="Gene3D" id="1.10.418.10">
    <property type="entry name" value="Calponin-like domain"/>
    <property type="match status" value="1"/>
</dbReference>
<feature type="region of interest" description="Disordered" evidence="17">
    <location>
        <begin position="651"/>
        <end position="699"/>
    </location>
</feature>
<keyword evidence="14" id="KW-0009">Actin-binding</keyword>
<feature type="region of interest" description="Disordered" evidence="17">
    <location>
        <begin position="498"/>
        <end position="535"/>
    </location>
</feature>
<evidence type="ECO:0000256" key="3">
    <source>
        <dbReference type="ARBA" id="ARBA00008223"/>
    </source>
</evidence>
<feature type="compositionally biased region" description="Low complexity" evidence="17">
    <location>
        <begin position="680"/>
        <end position="698"/>
    </location>
</feature>
<dbReference type="InterPro" id="IPR036188">
    <property type="entry name" value="FAD/NAD-bd_sf"/>
</dbReference>
<dbReference type="InterPro" id="IPR001715">
    <property type="entry name" value="CH_dom"/>
</dbReference>
<dbReference type="Gene3D" id="3.50.50.60">
    <property type="entry name" value="FAD/NAD(P)-binding domain"/>
    <property type="match status" value="1"/>
</dbReference>
<protein>
    <recommendedName>
        <fullName evidence="4">F-actin monooxygenase</fullName>
        <ecNumber evidence="4">1.14.13.225</ecNumber>
    </recommendedName>
</protein>
<feature type="domain" description="LIM zinc-binding" evidence="19">
    <location>
        <begin position="734"/>
        <end position="800"/>
    </location>
</feature>
<keyword evidence="5" id="KW-0963">Cytoplasm</keyword>
<evidence type="ECO:0000259" key="19">
    <source>
        <dbReference type="PROSITE" id="PS50023"/>
    </source>
</evidence>
<feature type="compositionally biased region" description="Polar residues" evidence="17">
    <location>
        <begin position="498"/>
        <end position="520"/>
    </location>
</feature>
<feature type="domain" description="Calponin-homology (CH)" evidence="18">
    <location>
        <begin position="535"/>
        <end position="646"/>
    </location>
</feature>
<organism evidence="20 21">
    <name type="scientific">Rotaria sordida</name>
    <dbReference type="NCBI Taxonomy" id="392033"/>
    <lineage>
        <taxon>Eukaryota</taxon>
        <taxon>Metazoa</taxon>
        <taxon>Spiralia</taxon>
        <taxon>Gnathifera</taxon>
        <taxon>Rotifera</taxon>
        <taxon>Eurotatoria</taxon>
        <taxon>Bdelloidea</taxon>
        <taxon>Philodinida</taxon>
        <taxon>Philodinidae</taxon>
        <taxon>Rotaria</taxon>
    </lineage>
</organism>
<evidence type="ECO:0000256" key="10">
    <source>
        <dbReference type="ARBA" id="ARBA00022857"/>
    </source>
</evidence>
<dbReference type="OrthoDB" id="20799at2759"/>
<dbReference type="InterPro" id="IPR036872">
    <property type="entry name" value="CH_dom_sf"/>
</dbReference>
<evidence type="ECO:0000256" key="15">
    <source>
        <dbReference type="ARBA" id="ARBA00049522"/>
    </source>
</evidence>
<keyword evidence="8" id="KW-0274">FAD</keyword>
<dbReference type="EMBL" id="CAJNOO010000453">
    <property type="protein sequence ID" value="CAF0947353.1"/>
    <property type="molecule type" value="Genomic_DNA"/>
</dbReference>
<evidence type="ECO:0000256" key="14">
    <source>
        <dbReference type="ARBA" id="ARBA00023203"/>
    </source>
</evidence>
<dbReference type="PROSITE" id="PS50023">
    <property type="entry name" value="LIM_DOMAIN_2"/>
    <property type="match status" value="1"/>
</dbReference>
<dbReference type="PANTHER" id="PTHR23167:SF54">
    <property type="entry name" value="[F-ACTIN]-MONOOXYGENASE MICAL"/>
    <property type="match status" value="1"/>
</dbReference>
<dbReference type="GO" id="GO:0046872">
    <property type="term" value="F:metal ion binding"/>
    <property type="evidence" value="ECO:0007669"/>
    <property type="project" value="UniProtKB-KW"/>
</dbReference>
<evidence type="ECO:0000256" key="9">
    <source>
        <dbReference type="ARBA" id="ARBA00022833"/>
    </source>
</evidence>
<gene>
    <name evidence="20" type="ORF">RFH988_LOCUS11433</name>
</gene>
<evidence type="ECO:0000313" key="20">
    <source>
        <dbReference type="EMBL" id="CAF0947353.1"/>
    </source>
</evidence>
<dbReference type="InterPro" id="IPR050540">
    <property type="entry name" value="F-actin_Monoox_Mical"/>
</dbReference>
<dbReference type="InterPro" id="IPR002938">
    <property type="entry name" value="FAD-bd"/>
</dbReference>
<dbReference type="InterPro" id="IPR057494">
    <property type="entry name" value="Rossman_Mical"/>
</dbReference>
<dbReference type="GO" id="GO:0071949">
    <property type="term" value="F:FAD binding"/>
    <property type="evidence" value="ECO:0007669"/>
    <property type="project" value="InterPro"/>
</dbReference>
<proteinExistence type="inferred from homology"/>
<dbReference type="InterPro" id="IPR001781">
    <property type="entry name" value="Znf_LIM"/>
</dbReference>
<dbReference type="Pfam" id="PF01494">
    <property type="entry name" value="FAD_binding_3"/>
    <property type="match status" value="1"/>
</dbReference>
<dbReference type="GO" id="GO:0120501">
    <property type="term" value="F:F-actin monooxygenase activity"/>
    <property type="evidence" value="ECO:0007669"/>
    <property type="project" value="UniProtKB-EC"/>
</dbReference>
<evidence type="ECO:0000256" key="8">
    <source>
        <dbReference type="ARBA" id="ARBA00022827"/>
    </source>
</evidence>
<dbReference type="Proteomes" id="UP000663882">
    <property type="component" value="Unassembled WGS sequence"/>
</dbReference>
<evidence type="ECO:0000313" key="21">
    <source>
        <dbReference type="Proteomes" id="UP000663882"/>
    </source>
</evidence>
<reference evidence="20" key="1">
    <citation type="submission" date="2021-02" db="EMBL/GenBank/DDBJ databases">
        <authorList>
            <person name="Nowell W R."/>
        </authorList>
    </citation>
    <scope>NUCLEOTIDE SEQUENCE</scope>
</reference>
<dbReference type="Pfam" id="PF25413">
    <property type="entry name" value="Rossman_Mical"/>
    <property type="match status" value="1"/>
</dbReference>
<dbReference type="Gene3D" id="2.10.110.10">
    <property type="entry name" value="Cysteine Rich Protein"/>
    <property type="match status" value="1"/>
</dbReference>
<feature type="compositionally biased region" description="Polar residues" evidence="17">
    <location>
        <begin position="659"/>
        <end position="672"/>
    </location>
</feature>
<evidence type="ECO:0000256" key="16">
    <source>
        <dbReference type="PROSITE-ProRule" id="PRU00125"/>
    </source>
</evidence>
<comment type="catalytic activity">
    <reaction evidence="15">
        <text>L-methionyl-[F-actin] + NADPH + O2 + H(+) = L-methionyl-(R)-S-oxide-[F-actin] + NADP(+) + H2O</text>
        <dbReference type="Rhea" id="RHEA:51308"/>
        <dbReference type="Rhea" id="RHEA-COMP:12953"/>
        <dbReference type="Rhea" id="RHEA-COMP:12956"/>
        <dbReference type="ChEBI" id="CHEBI:15377"/>
        <dbReference type="ChEBI" id="CHEBI:15378"/>
        <dbReference type="ChEBI" id="CHEBI:15379"/>
        <dbReference type="ChEBI" id="CHEBI:16044"/>
        <dbReference type="ChEBI" id="CHEBI:45764"/>
        <dbReference type="ChEBI" id="CHEBI:57783"/>
        <dbReference type="ChEBI" id="CHEBI:58349"/>
        <dbReference type="EC" id="1.14.13.225"/>
    </reaction>
</comment>
<dbReference type="EC" id="1.14.13.225" evidence="4"/>
<comment type="cofactor">
    <cofactor evidence="1">
        <name>FAD</name>
        <dbReference type="ChEBI" id="CHEBI:57692"/>
    </cofactor>
</comment>
<dbReference type="GO" id="GO:0003779">
    <property type="term" value="F:actin binding"/>
    <property type="evidence" value="ECO:0007669"/>
    <property type="project" value="UniProtKB-KW"/>
</dbReference>
<keyword evidence="6" id="KW-0285">Flavoprotein</keyword>
<evidence type="ECO:0000256" key="11">
    <source>
        <dbReference type="ARBA" id="ARBA00023002"/>
    </source>
</evidence>
<evidence type="ECO:0000256" key="6">
    <source>
        <dbReference type="ARBA" id="ARBA00022630"/>
    </source>
</evidence>
<sequence>MPTDITNTSDELFEIFVNAQTFKTILHSFDDLCQSIRIDRKIIGYGKRSLYKVLTSKLTSWKSKSLWTKIDKRGSQKEYENGNACADMKVCIVGAGPVGLRLAIECALLGARCIVVEKRDRFSRHNVLHLWPYIITDLRNLGAKVFYGKFATGQIEHISIRQLQCILLKIALVLGVEIYPNVTFIDVIEPISTQQAWRAHFKPEAHPIVSTYEFSVLIGADGRRNSLQGFQHKEFRGKLAIGITCNFINHHTREEQNFEEISGVAKIYNPQFFSELQQQTSIDLENIVYYKNDTHYFVMTAKKQSLLDKGVILQDYPDAARLLARDNVNSTQLCKFACEAAQFATKCSTQFAFEFAEDHHGAADVQMFDFTSLFHAVNASRIIERNGKQILMLLVGDSLLESFWPTGSGIGLGFFGLFDTAWSILKFAKHEHPLKVLVERESIYMLLSQSTPENTKNNHQLYSINPATRYQNSNSKSCTIDEIRYLYDSDSIPTIDMNNNHVISNKSNRTPTRRTQSFKQAPSPLSLSSSSSDGNNQQETVFEWCEEIVNSYNINIKNNSKSFQNCLAFCAIVYYYRPDLINFKSLQPDRPISNFQILFDIMHNQLSLPLDRKLQNSLILSMKSSIEERIRQSSIVILQLLYTHFHHDHHEQQLKQRRSSTPSLEISSPTLQKSKKPIDNTNNINTNTTNNNNNNNNNSTVKVSALVAHYSNGDTSSSANNYNLINLQSERAPTFCFYCKEKVSIQDWFVVEKNVLHVKCFKCDTCHLQLRKTNYQVLIEPHTGKISFHCRYHNLNKQQKVKHKTKQKI</sequence>
<keyword evidence="7 16" id="KW-0479">Metal-binding</keyword>